<proteinExistence type="predicted"/>
<evidence type="ECO:0000313" key="3">
    <source>
        <dbReference type="Proteomes" id="UP000036520"/>
    </source>
</evidence>
<dbReference type="Proteomes" id="UP000036520">
    <property type="component" value="Chromosome"/>
</dbReference>
<dbReference type="InterPro" id="IPR006016">
    <property type="entry name" value="UspA"/>
</dbReference>
<keyword evidence="3" id="KW-1185">Reference proteome</keyword>
<dbReference type="Pfam" id="PF00582">
    <property type="entry name" value="Usp"/>
    <property type="match status" value="1"/>
</dbReference>
<dbReference type="KEGG" id="camu:CA2015_3224"/>
<sequence length="274" mass="31249">MNRLVVLIDFSPYTPTLLKLACNWQKTFDLDLVFIHKLDGLAPTISNTKGSDQIIEFNKKEAEKTFSNTLKENNLAPIGEKTSFEAISIQLLHYLEDFLKPNDLLLLGLKGTGFLKRLLIGSTATTIIDQLNQTVIAVPQTIEETVPIKLALSCQEKHPLNEQALESILVTIGQKIKEIELLTVIEDKAELARGKEYLEQLKSKLEDRFEVQINIYENKDAFTEIKKRFSKRLDDFIVLQKGSRHLNDKLFRNFFINDLIHDGNTPLIILPTTD</sequence>
<protein>
    <submittedName>
        <fullName evidence="2">UspA domain-containing protein</fullName>
    </submittedName>
</protein>
<dbReference type="OrthoDB" id="835770at2"/>
<organism evidence="2 3">
    <name type="scientific">Cyclobacterium amurskyense</name>
    <dbReference type="NCBI Taxonomy" id="320787"/>
    <lineage>
        <taxon>Bacteria</taxon>
        <taxon>Pseudomonadati</taxon>
        <taxon>Bacteroidota</taxon>
        <taxon>Cytophagia</taxon>
        <taxon>Cytophagales</taxon>
        <taxon>Cyclobacteriaceae</taxon>
        <taxon>Cyclobacterium</taxon>
    </lineage>
</organism>
<dbReference type="Gene3D" id="3.40.50.12370">
    <property type="match status" value="1"/>
</dbReference>
<evidence type="ECO:0000313" key="2">
    <source>
        <dbReference type="EMBL" id="AKP52621.1"/>
    </source>
</evidence>
<name>A0A0H4PDT6_9BACT</name>
<dbReference type="RefSeq" id="WP_048642814.1">
    <property type="nucleotide sequence ID" value="NZ_CAXBGM010000090.1"/>
</dbReference>
<reference evidence="2 3" key="1">
    <citation type="submission" date="2015-07" db="EMBL/GenBank/DDBJ databases">
        <authorList>
            <person name="Kim K.M."/>
        </authorList>
    </citation>
    <scope>NUCLEOTIDE SEQUENCE [LARGE SCALE GENOMIC DNA]</scope>
    <source>
        <strain evidence="2 3">KCTC 12363</strain>
    </source>
</reference>
<dbReference type="EMBL" id="CP012040">
    <property type="protein sequence ID" value="AKP52621.1"/>
    <property type="molecule type" value="Genomic_DNA"/>
</dbReference>
<feature type="domain" description="UspA" evidence="1">
    <location>
        <begin position="2"/>
        <end position="139"/>
    </location>
</feature>
<gene>
    <name evidence="2" type="ORF">CA2015_3224</name>
</gene>
<dbReference type="AlphaFoldDB" id="A0A0H4PDT6"/>
<evidence type="ECO:0000259" key="1">
    <source>
        <dbReference type="Pfam" id="PF00582"/>
    </source>
</evidence>
<dbReference type="SUPFAM" id="SSF52402">
    <property type="entry name" value="Adenine nucleotide alpha hydrolases-like"/>
    <property type="match status" value="1"/>
</dbReference>
<accession>A0A0H4PDT6</accession>